<dbReference type="EMBL" id="JBHSVR010000001">
    <property type="protein sequence ID" value="MFC6634399.1"/>
    <property type="molecule type" value="Genomic_DNA"/>
</dbReference>
<proteinExistence type="predicted"/>
<protein>
    <submittedName>
        <fullName evidence="1">Uncharacterized protein</fullName>
    </submittedName>
</protein>
<evidence type="ECO:0000313" key="1">
    <source>
        <dbReference type="EMBL" id="MFC6634399.1"/>
    </source>
</evidence>
<name>A0ABW1YNQ0_9GAMM</name>
<evidence type="ECO:0000313" key="2">
    <source>
        <dbReference type="Proteomes" id="UP001596425"/>
    </source>
</evidence>
<gene>
    <name evidence="1" type="ORF">ACFQBM_13945</name>
</gene>
<reference evidence="2" key="1">
    <citation type="journal article" date="2019" name="Int. J. Syst. Evol. Microbiol.">
        <title>The Global Catalogue of Microorganisms (GCM) 10K type strain sequencing project: providing services to taxonomists for standard genome sequencing and annotation.</title>
        <authorList>
            <consortium name="The Broad Institute Genomics Platform"/>
            <consortium name="The Broad Institute Genome Sequencing Center for Infectious Disease"/>
            <person name="Wu L."/>
            <person name="Ma J."/>
        </authorList>
    </citation>
    <scope>NUCLEOTIDE SEQUENCE [LARGE SCALE GENOMIC DNA]</scope>
    <source>
        <strain evidence="2">CGMCC 1.13718</strain>
    </source>
</reference>
<comment type="caution">
    <text evidence="1">The sequence shown here is derived from an EMBL/GenBank/DDBJ whole genome shotgun (WGS) entry which is preliminary data.</text>
</comment>
<organism evidence="1 2">
    <name type="scientific">Microbulbifer taiwanensis</name>
    <dbReference type="NCBI Taxonomy" id="986746"/>
    <lineage>
        <taxon>Bacteria</taxon>
        <taxon>Pseudomonadati</taxon>
        <taxon>Pseudomonadota</taxon>
        <taxon>Gammaproteobacteria</taxon>
        <taxon>Cellvibrionales</taxon>
        <taxon>Microbulbiferaceae</taxon>
        <taxon>Microbulbifer</taxon>
    </lineage>
</organism>
<accession>A0ABW1YNQ0</accession>
<dbReference type="RefSeq" id="WP_377516635.1">
    <property type="nucleotide sequence ID" value="NZ_JBHSVR010000001.1"/>
</dbReference>
<sequence length="70" mass="7610">MAAIDLGLGTAPASLIAAMGRSYVGFAPRRPSAFRIPHSAFRIPHSAFRIPHSAFRIPHSAFRIPHSAFQ</sequence>
<dbReference type="Proteomes" id="UP001596425">
    <property type="component" value="Unassembled WGS sequence"/>
</dbReference>
<keyword evidence="2" id="KW-1185">Reference proteome</keyword>